<keyword evidence="1" id="KW-0812">Transmembrane</keyword>
<sequence>MSYIPRWAGAAGAVIVGGALALGGAGVAAAETATPATGSQVFLDTPATSAKIINAKQTDAQHPNGTEALARRIGLKVAGSDATVLAYCIDYKHDIKDPNYVEGTWAPNKNGTPTPEELSQVQWVLTHSYPVLSVDAVIAAAKATKPAGTDDALLTKLVYAGTQSAIWTITDGDVYQLRPDNEGFNTVPNAAPDQYGLIVAINDYLVKASKTPAEEPQPKLVINPATLSGEAGKKIGPFTVESGGGTATLTAVGGELVDADGKPVTKLSNGGKFYVVAEAAGEVTVNAKGSGSVPIGRVFVTKADPDKHQKLILAGVAGTELEASAKVTVTPPVPHLPVTGAKVTGAITAGVLLVAGGVALLLVVRRRRVKFTA</sequence>
<protein>
    <submittedName>
        <fullName evidence="4">Thioester domain-containing protein</fullName>
    </submittedName>
</protein>
<dbReference type="InterPro" id="IPR013552">
    <property type="entry name" value="Thioester_dom"/>
</dbReference>
<reference evidence="4" key="1">
    <citation type="submission" date="2021-04" db="EMBL/GenBank/DDBJ databases">
        <authorList>
            <person name="Hartkoorn R.C."/>
            <person name="Beaudoing E."/>
            <person name="Hot D."/>
        </authorList>
    </citation>
    <scope>NUCLEOTIDE SEQUENCE</scope>
    <source>
        <strain evidence="4">NRRL B-16292</strain>
    </source>
</reference>
<feature type="signal peptide" evidence="2">
    <location>
        <begin position="1"/>
        <end position="21"/>
    </location>
</feature>
<dbReference type="EMBL" id="CP073720">
    <property type="protein sequence ID" value="UWP81961.1"/>
    <property type="molecule type" value="Genomic_DNA"/>
</dbReference>
<feature type="transmembrane region" description="Helical" evidence="1">
    <location>
        <begin position="343"/>
        <end position="364"/>
    </location>
</feature>
<feature type="chain" id="PRO_5045936387" evidence="2">
    <location>
        <begin position="22"/>
        <end position="373"/>
    </location>
</feature>
<name>A0ABY5VYL7_9ACTN</name>
<evidence type="ECO:0000259" key="3">
    <source>
        <dbReference type="Pfam" id="PF08341"/>
    </source>
</evidence>
<feature type="domain" description="Thioester" evidence="3">
    <location>
        <begin position="86"/>
        <end position="208"/>
    </location>
</feature>
<proteinExistence type="predicted"/>
<gene>
    <name evidence="4" type="ORF">Dfulv_43950</name>
</gene>
<keyword evidence="5" id="KW-1185">Reference proteome</keyword>
<dbReference type="Pfam" id="PF08341">
    <property type="entry name" value="TED"/>
    <property type="match status" value="1"/>
</dbReference>
<keyword evidence="2" id="KW-0732">Signal</keyword>
<accession>A0ABY5VYL7</accession>
<organism evidence="4 5">
    <name type="scientific">Dactylosporangium fulvum</name>
    <dbReference type="NCBI Taxonomy" id="53359"/>
    <lineage>
        <taxon>Bacteria</taxon>
        <taxon>Bacillati</taxon>
        <taxon>Actinomycetota</taxon>
        <taxon>Actinomycetes</taxon>
        <taxon>Micromonosporales</taxon>
        <taxon>Micromonosporaceae</taxon>
        <taxon>Dactylosporangium</taxon>
    </lineage>
</organism>
<reference evidence="4" key="2">
    <citation type="submission" date="2022-09" db="EMBL/GenBank/DDBJ databases">
        <title>Biosynthetic gene clusters of Dactylosporangioum fulvum.</title>
        <authorList>
            <person name="Caradec T."/>
        </authorList>
    </citation>
    <scope>NUCLEOTIDE SEQUENCE</scope>
    <source>
        <strain evidence="4">NRRL B-16292</strain>
    </source>
</reference>
<keyword evidence="1" id="KW-0472">Membrane</keyword>
<evidence type="ECO:0000313" key="4">
    <source>
        <dbReference type="EMBL" id="UWP81961.1"/>
    </source>
</evidence>
<dbReference type="RefSeq" id="WP_259859741.1">
    <property type="nucleotide sequence ID" value="NZ_BAAAST010000017.1"/>
</dbReference>
<evidence type="ECO:0000256" key="2">
    <source>
        <dbReference type="SAM" id="SignalP"/>
    </source>
</evidence>
<evidence type="ECO:0000313" key="5">
    <source>
        <dbReference type="Proteomes" id="UP001059617"/>
    </source>
</evidence>
<evidence type="ECO:0000256" key="1">
    <source>
        <dbReference type="SAM" id="Phobius"/>
    </source>
</evidence>
<dbReference type="Proteomes" id="UP001059617">
    <property type="component" value="Chromosome"/>
</dbReference>
<keyword evidence="1" id="KW-1133">Transmembrane helix</keyword>
<dbReference type="NCBIfam" id="TIGR01167">
    <property type="entry name" value="LPXTG_anchor"/>
    <property type="match status" value="1"/>
</dbReference>